<proteinExistence type="predicted"/>
<evidence type="ECO:0000313" key="2">
    <source>
        <dbReference type="Proteomes" id="UP001604336"/>
    </source>
</evidence>
<dbReference type="PANTHER" id="PTHR31366">
    <property type="entry name" value="UPF0739 PROTEIN C1ORF74"/>
    <property type="match status" value="1"/>
</dbReference>
<dbReference type="Pfam" id="PF14953">
    <property type="entry name" value="DUF4504"/>
    <property type="match status" value="1"/>
</dbReference>
<gene>
    <name evidence="1" type="ORF">Adt_30147</name>
</gene>
<dbReference type="EMBL" id="JBFOLK010000009">
    <property type="protein sequence ID" value="KAL2485391.1"/>
    <property type="molecule type" value="Genomic_DNA"/>
</dbReference>
<comment type="caution">
    <text evidence="1">The sequence shown here is derived from an EMBL/GenBank/DDBJ whole genome shotgun (WGS) entry which is preliminary data.</text>
</comment>
<sequence length="304" mass="34319">MEVGILEEILRVFESSISQIKWRLKPPSKRRLETDILALCTGMRPVIMVDYGGKMPELQERLCAFLEHCKKESSVFELLRVMVIEDMIYLIQVRELADFVKSSLNLEIETLFVDLEKDPPKMTTQMEKHLAAMQLLSAQKLFGIVFPANGLNSDPLQSHGIDLTANAGPSLSELVTSGSTELIDLSCCLQTTQVTVPTLNGWLLCYPVVYLFGKDHIDRAIYNLSTKSLHIFQIFICRDGASSKGSRQELMSFTVPFDLSLEGNNEPWAKAFLARIQGRWERCKHVWGSLQMEVSGCYPQAIVL</sequence>
<organism evidence="1 2">
    <name type="scientific">Abeliophyllum distichum</name>
    <dbReference type="NCBI Taxonomy" id="126358"/>
    <lineage>
        <taxon>Eukaryota</taxon>
        <taxon>Viridiplantae</taxon>
        <taxon>Streptophyta</taxon>
        <taxon>Embryophyta</taxon>
        <taxon>Tracheophyta</taxon>
        <taxon>Spermatophyta</taxon>
        <taxon>Magnoliopsida</taxon>
        <taxon>eudicotyledons</taxon>
        <taxon>Gunneridae</taxon>
        <taxon>Pentapetalae</taxon>
        <taxon>asterids</taxon>
        <taxon>lamiids</taxon>
        <taxon>Lamiales</taxon>
        <taxon>Oleaceae</taxon>
        <taxon>Forsythieae</taxon>
        <taxon>Abeliophyllum</taxon>
    </lineage>
</organism>
<reference evidence="2" key="1">
    <citation type="submission" date="2024-07" db="EMBL/GenBank/DDBJ databases">
        <title>Two chromosome-level genome assemblies of Korean endemic species Abeliophyllum distichum and Forsythia ovata (Oleaceae).</title>
        <authorList>
            <person name="Jang H."/>
        </authorList>
    </citation>
    <scope>NUCLEOTIDE SEQUENCE [LARGE SCALE GENOMIC DNA]</scope>
</reference>
<evidence type="ECO:0000313" key="1">
    <source>
        <dbReference type="EMBL" id="KAL2485391.1"/>
    </source>
</evidence>
<dbReference type="AlphaFoldDB" id="A0ABD1RAE2"/>
<accession>A0ABD1RAE2</accession>
<keyword evidence="2" id="KW-1185">Reference proteome</keyword>
<dbReference type="PANTHER" id="PTHR31366:SF2">
    <property type="entry name" value="UPF0739 PROTEIN C1ORF74"/>
    <property type="match status" value="1"/>
</dbReference>
<dbReference type="Proteomes" id="UP001604336">
    <property type="component" value="Unassembled WGS sequence"/>
</dbReference>
<protein>
    <submittedName>
        <fullName evidence="1">Uncharacterized protein</fullName>
    </submittedName>
</protein>
<dbReference type="InterPro" id="IPR027850">
    <property type="entry name" value="DUF4504"/>
</dbReference>
<name>A0ABD1RAE2_9LAMI</name>